<dbReference type="Pfam" id="PF14690">
    <property type="entry name" value="Zn_ribbon_ISL3"/>
    <property type="match status" value="1"/>
</dbReference>
<dbReference type="EMBL" id="CP099547">
    <property type="protein sequence ID" value="USR79803.1"/>
    <property type="molecule type" value="Genomic_DNA"/>
</dbReference>
<dbReference type="InterPro" id="IPR032877">
    <property type="entry name" value="Transposase_HTH"/>
</dbReference>
<dbReference type="Proteomes" id="UP001056109">
    <property type="component" value="Chromosome"/>
</dbReference>
<accession>A0ABY5AGR6</accession>
<sequence length="436" mass="50822">MSKKPETIFTSSDPNVIVARLLSLKDVVPVAYHRHGPHQSIEIEQDLNTVVCPRCKVRARVKDRPRVPYIDLPVYGRPMGLIWRKHRWYCPNHQCDMGSWTSQDKRIASRHCRLTTRAAKWATRQVGMGRTISEVAAELGCDWHTINHTVTVYGQALLDADRKRLSQTPAIGLDETSFVRLNKRPTQYVTTLCDVANHQIIDIIPSRNYVEVARFLHRFPTYWKQGISYATLDMSPAYRAVFNVVTPHATQVADHFHVITLANRALDRVRRRVQQQTLGHRGRKTDPLYRIRRQLVYGQEKLTDKTQHRIESLLRLGDPHGEVAIAYRVKERLRNFYAQDNITTAQTMLDQLINHTSQDFMPQEIQQLSRTLKNWYHQILAYHHARLSNSITEAMNNLIKRIKRIGYGFTNFTNYRIRCLLYAGKPNWRLLNTIFP</sequence>
<dbReference type="EMBL" id="CP099547">
    <property type="protein sequence ID" value="USR79398.1"/>
    <property type="molecule type" value="Genomic_DNA"/>
</dbReference>
<dbReference type="Pfam" id="PF01610">
    <property type="entry name" value="DDE_Tnp_ISL3"/>
    <property type="match status" value="1"/>
</dbReference>
<organism evidence="5 7">
    <name type="scientific">Arcanobacterium pinnipediorum</name>
    <dbReference type="NCBI Taxonomy" id="1503041"/>
    <lineage>
        <taxon>Bacteria</taxon>
        <taxon>Bacillati</taxon>
        <taxon>Actinomycetota</taxon>
        <taxon>Actinomycetes</taxon>
        <taxon>Actinomycetales</taxon>
        <taxon>Actinomycetaceae</taxon>
        <taxon>Arcanobacterium</taxon>
    </lineage>
</organism>
<evidence type="ECO:0000313" key="5">
    <source>
        <dbReference type="EMBL" id="USR79398.1"/>
    </source>
</evidence>
<dbReference type="InterPro" id="IPR002560">
    <property type="entry name" value="Transposase_DDE"/>
</dbReference>
<name>A0ABY5AGR6_9ACTO</name>
<dbReference type="PANTHER" id="PTHR33498">
    <property type="entry name" value="TRANSPOSASE FOR INSERTION SEQUENCE ELEMENT IS1557"/>
    <property type="match status" value="1"/>
</dbReference>
<proteinExistence type="predicted"/>
<evidence type="ECO:0000259" key="3">
    <source>
        <dbReference type="Pfam" id="PF14690"/>
    </source>
</evidence>
<reference evidence="5" key="1">
    <citation type="submission" date="2022-06" db="EMBL/GenBank/DDBJ databases">
        <title>Complete Genome Sequence of Arcanobacterium pinnipediorum strain DSM 28752 isolated from a harbour seal.</title>
        <authorList>
            <person name="Borowiak M."/>
            <person name="Kreitlow A."/>
            <person name="Alssahen M."/>
            <person name="Malorny B."/>
            <person name="Laemmler C."/>
            <person name="Prenger-Berninghoff E."/>
            <person name="Siebert U."/>
            <person name="Ploetz M."/>
            <person name="Abdulmawjood A."/>
        </authorList>
    </citation>
    <scope>NUCLEOTIDE SEQUENCE</scope>
    <source>
        <strain evidence="5">DSM 28752</strain>
    </source>
</reference>
<evidence type="ECO:0000259" key="2">
    <source>
        <dbReference type="Pfam" id="PF13542"/>
    </source>
</evidence>
<dbReference type="InterPro" id="IPR029261">
    <property type="entry name" value="Transposase_Znf"/>
</dbReference>
<dbReference type="EMBL" id="CP099547">
    <property type="protein sequence ID" value="USR78817.1"/>
    <property type="molecule type" value="Genomic_DNA"/>
</dbReference>
<dbReference type="NCBIfam" id="NF033550">
    <property type="entry name" value="transpos_ISL3"/>
    <property type="match status" value="1"/>
</dbReference>
<feature type="domain" description="Transposase IS204/IS1001/IS1096/IS1165 DDE" evidence="1">
    <location>
        <begin position="171"/>
        <end position="418"/>
    </location>
</feature>
<feature type="domain" description="Transposase IS204/IS1001/IS1096/IS1165 helix-turn-helix" evidence="2">
    <location>
        <begin position="108"/>
        <end position="147"/>
    </location>
</feature>
<evidence type="ECO:0000313" key="7">
    <source>
        <dbReference type="Proteomes" id="UP001056109"/>
    </source>
</evidence>
<evidence type="ECO:0000313" key="4">
    <source>
        <dbReference type="EMBL" id="USR78817.1"/>
    </source>
</evidence>
<protein>
    <submittedName>
        <fullName evidence="5">ISL3 family transposase</fullName>
    </submittedName>
</protein>
<evidence type="ECO:0000313" key="6">
    <source>
        <dbReference type="EMBL" id="USR79803.1"/>
    </source>
</evidence>
<keyword evidence="7" id="KW-1185">Reference proteome</keyword>
<dbReference type="PANTHER" id="PTHR33498:SF1">
    <property type="entry name" value="TRANSPOSASE FOR INSERTION SEQUENCE ELEMENT IS1557"/>
    <property type="match status" value="1"/>
</dbReference>
<evidence type="ECO:0000259" key="1">
    <source>
        <dbReference type="Pfam" id="PF01610"/>
    </source>
</evidence>
<dbReference type="InterPro" id="IPR047951">
    <property type="entry name" value="Transpos_ISL3"/>
</dbReference>
<gene>
    <name evidence="6" type="ORF">NG665_02110</name>
    <name evidence="4" type="ORF">NG665_05325</name>
    <name evidence="5" type="ORF">NG665_08525</name>
</gene>
<dbReference type="RefSeq" id="WP_252672635.1">
    <property type="nucleotide sequence ID" value="NZ_CP099547.1"/>
</dbReference>
<feature type="domain" description="Transposase IS204/IS1001/IS1096/IS1165 zinc-finger" evidence="3">
    <location>
        <begin position="50"/>
        <end position="93"/>
    </location>
</feature>
<dbReference type="Pfam" id="PF13542">
    <property type="entry name" value="HTH_Tnp_ISL3"/>
    <property type="match status" value="1"/>
</dbReference>